<dbReference type="PROSITE" id="PS50158">
    <property type="entry name" value="ZF_CCHC"/>
    <property type="match status" value="1"/>
</dbReference>
<dbReference type="InterPro" id="IPR001878">
    <property type="entry name" value="Znf_CCHC"/>
</dbReference>
<keyword evidence="1" id="KW-0479">Metal-binding</keyword>
<accession>A0ABQ5CEY7</accession>
<dbReference type="SUPFAM" id="SSF57756">
    <property type="entry name" value="Retrovirus zinc finger-like domains"/>
    <property type="match status" value="1"/>
</dbReference>
<name>A0ABQ5CEY7_9ASTR</name>
<evidence type="ECO:0000256" key="1">
    <source>
        <dbReference type="PROSITE-ProRule" id="PRU00047"/>
    </source>
</evidence>
<sequence length="438" mass="50930">MTTPITTTTSNSQMHNDIMAAGSRDHPPMLTMGRYAHWQSRFMRYVDTRPNSEELRKCILQGPIGDDIYSTVDAYKTAKDMWVSIERLHQGESLSKQDVKTNLFWESGKFTSRDRESIESYYSMFYKMISEMVRNQLEVATMQVNVQFLEQLQPEWSRFVNVVKQTIDLDKESYHKLFDILKQYQKEVNEIRAEKIARNANPLALIYKPTNNNLRTSSNTRFKNADTSLRHKNDNQTRQFGNQRTVTVVGAKETVGIQVVQQTGTQCFNCKELGHFAKECRKPKWAKDYNYHKETMLLCKQAEKNVPLCAKQTNWLDDTDEELDEQELEAHYMYMTKIQEVHTPNSGPTFDAEPLEKVHSENDYNVFVNESQHSEQPVSINNTYVVEKVDSIIIPDSLDMCDKDNQDDQNIKECDDERAVIANLIVNLKLDTDENKKI</sequence>
<organism evidence="4 5">
    <name type="scientific">Tanacetum coccineum</name>
    <dbReference type="NCBI Taxonomy" id="301880"/>
    <lineage>
        <taxon>Eukaryota</taxon>
        <taxon>Viridiplantae</taxon>
        <taxon>Streptophyta</taxon>
        <taxon>Embryophyta</taxon>
        <taxon>Tracheophyta</taxon>
        <taxon>Spermatophyta</taxon>
        <taxon>Magnoliopsida</taxon>
        <taxon>eudicotyledons</taxon>
        <taxon>Gunneridae</taxon>
        <taxon>Pentapetalae</taxon>
        <taxon>asterids</taxon>
        <taxon>campanulids</taxon>
        <taxon>Asterales</taxon>
        <taxon>Asteraceae</taxon>
        <taxon>Asteroideae</taxon>
        <taxon>Anthemideae</taxon>
        <taxon>Anthemidinae</taxon>
        <taxon>Tanacetum</taxon>
    </lineage>
</organism>
<keyword evidence="1" id="KW-0862">Zinc</keyword>
<keyword evidence="5" id="KW-1185">Reference proteome</keyword>
<proteinExistence type="predicted"/>
<dbReference type="Pfam" id="PF14223">
    <property type="entry name" value="Retrotran_gag_2"/>
    <property type="match status" value="1"/>
</dbReference>
<gene>
    <name evidence="4" type="ORF">Tco_0895568</name>
</gene>
<reference evidence="4" key="1">
    <citation type="journal article" date="2022" name="Int. J. Mol. Sci.">
        <title>Draft Genome of Tanacetum Coccineum: Genomic Comparison of Closely Related Tanacetum-Family Plants.</title>
        <authorList>
            <person name="Yamashiro T."/>
            <person name="Shiraishi A."/>
            <person name="Nakayama K."/>
            <person name="Satake H."/>
        </authorList>
    </citation>
    <scope>NUCLEOTIDE SEQUENCE</scope>
</reference>
<evidence type="ECO:0000313" key="4">
    <source>
        <dbReference type="EMBL" id="GJT25631.1"/>
    </source>
</evidence>
<keyword evidence="2" id="KW-0175">Coiled coil</keyword>
<reference evidence="4" key="2">
    <citation type="submission" date="2022-01" db="EMBL/GenBank/DDBJ databases">
        <authorList>
            <person name="Yamashiro T."/>
            <person name="Shiraishi A."/>
            <person name="Satake H."/>
            <person name="Nakayama K."/>
        </authorList>
    </citation>
    <scope>NUCLEOTIDE SEQUENCE</scope>
</reference>
<feature type="coiled-coil region" evidence="2">
    <location>
        <begin position="174"/>
        <end position="201"/>
    </location>
</feature>
<protein>
    <submittedName>
        <fullName evidence="4">Retrotransposon protein, putative, unclassified</fullName>
    </submittedName>
</protein>
<feature type="domain" description="CCHC-type" evidence="3">
    <location>
        <begin position="267"/>
        <end position="282"/>
    </location>
</feature>
<comment type="caution">
    <text evidence="4">The sequence shown here is derived from an EMBL/GenBank/DDBJ whole genome shotgun (WGS) entry which is preliminary data.</text>
</comment>
<evidence type="ECO:0000256" key="2">
    <source>
        <dbReference type="SAM" id="Coils"/>
    </source>
</evidence>
<evidence type="ECO:0000313" key="5">
    <source>
        <dbReference type="Proteomes" id="UP001151760"/>
    </source>
</evidence>
<dbReference type="SMART" id="SM00343">
    <property type="entry name" value="ZnF_C2HC"/>
    <property type="match status" value="1"/>
</dbReference>
<dbReference type="Proteomes" id="UP001151760">
    <property type="component" value="Unassembled WGS sequence"/>
</dbReference>
<dbReference type="Pfam" id="PF00098">
    <property type="entry name" value="zf-CCHC"/>
    <property type="match status" value="1"/>
</dbReference>
<keyword evidence="1" id="KW-0863">Zinc-finger</keyword>
<dbReference type="Gene3D" id="4.10.60.10">
    <property type="entry name" value="Zinc finger, CCHC-type"/>
    <property type="match status" value="1"/>
</dbReference>
<dbReference type="EMBL" id="BQNB010014227">
    <property type="protein sequence ID" value="GJT25631.1"/>
    <property type="molecule type" value="Genomic_DNA"/>
</dbReference>
<evidence type="ECO:0000259" key="3">
    <source>
        <dbReference type="PROSITE" id="PS50158"/>
    </source>
</evidence>
<dbReference type="InterPro" id="IPR036875">
    <property type="entry name" value="Znf_CCHC_sf"/>
</dbReference>